<proteinExistence type="predicted"/>
<dbReference type="EMBL" id="JABWSX010000001">
    <property type="protein sequence ID" value="NVL05695.1"/>
    <property type="molecule type" value="Genomic_DNA"/>
</dbReference>
<gene>
    <name evidence="1" type="ORF">HU230_08195</name>
</gene>
<organism evidence="1">
    <name type="scientific">Bradyrhizobium quebecense</name>
    <dbReference type="NCBI Taxonomy" id="2748629"/>
    <lineage>
        <taxon>Bacteria</taxon>
        <taxon>Pseudomonadati</taxon>
        <taxon>Pseudomonadota</taxon>
        <taxon>Alphaproteobacteria</taxon>
        <taxon>Hyphomicrobiales</taxon>
        <taxon>Nitrobacteraceae</taxon>
        <taxon>Bradyrhizobium</taxon>
    </lineage>
</organism>
<protein>
    <submittedName>
        <fullName evidence="1">Uncharacterized protein</fullName>
    </submittedName>
</protein>
<name>A0A973WM71_9BRAD</name>
<sequence>MTLLHYHDVRLHGSAGAAPLALRRIIRRIGLAFRTIHRAIAAAKIHRLRNELLLHRGHEDWARANLNVGMLGGDAEKYPRAPVVLGEKWDY</sequence>
<evidence type="ECO:0000313" key="1">
    <source>
        <dbReference type="EMBL" id="NVL05695.1"/>
    </source>
</evidence>
<dbReference type="AlphaFoldDB" id="A0A973WM71"/>
<comment type="caution">
    <text evidence="1">The sequence shown here is derived from an EMBL/GenBank/DDBJ whole genome shotgun (WGS) entry which is preliminary data.</text>
</comment>
<accession>A0A973WM71</accession>
<reference evidence="1" key="1">
    <citation type="submission" date="2020-06" db="EMBL/GenBank/DDBJ databases">
        <title>Whole Genome Sequence of Bradyrhizobium sp. Strain 66S1MB.</title>
        <authorList>
            <person name="Bromfield E."/>
            <person name="Cloutier S."/>
        </authorList>
    </citation>
    <scope>NUCLEOTIDE SEQUENCE</scope>
    <source>
        <strain evidence="1">66S1MB</strain>
    </source>
</reference>
<dbReference type="RefSeq" id="WP_176529668.1">
    <property type="nucleotide sequence ID" value="NZ_CP088022.1"/>
</dbReference>